<sequence>MSNANTKHSKALRKATTAKWQREKLERGELAQILIRADSETINNFKTMLEEIGGSRPEALRKLYQFYQAKK</sequence>
<dbReference type="EMBL" id="LXSH01000028">
    <property type="protein sequence ID" value="OAM20372.1"/>
    <property type="molecule type" value="Genomic_DNA"/>
</dbReference>
<proteinExistence type="predicted"/>
<name>A0A1A9RM89_EIKCO</name>
<comment type="caution">
    <text evidence="1">The sequence shown here is derived from an EMBL/GenBank/DDBJ whole genome shotgun (WGS) entry which is preliminary data.</text>
</comment>
<evidence type="ECO:0000313" key="2">
    <source>
        <dbReference type="Proteomes" id="UP000078103"/>
    </source>
</evidence>
<organism evidence="1 2">
    <name type="scientific">Eikenella corrodens</name>
    <dbReference type="NCBI Taxonomy" id="539"/>
    <lineage>
        <taxon>Bacteria</taxon>
        <taxon>Pseudomonadati</taxon>
        <taxon>Pseudomonadota</taxon>
        <taxon>Betaproteobacteria</taxon>
        <taxon>Neisseriales</taxon>
        <taxon>Neisseriaceae</taxon>
        <taxon>Eikenella</taxon>
    </lineage>
</organism>
<evidence type="ECO:0000313" key="1">
    <source>
        <dbReference type="EMBL" id="OAM20372.1"/>
    </source>
</evidence>
<dbReference type="RefSeq" id="WP_064106489.1">
    <property type="nucleotide sequence ID" value="NZ_LXSH01000028.1"/>
</dbReference>
<dbReference type="Proteomes" id="UP000078103">
    <property type="component" value="Unassembled WGS sequence"/>
</dbReference>
<dbReference type="AlphaFoldDB" id="A0A1A9RM89"/>
<protein>
    <submittedName>
        <fullName evidence="1">Uncharacterized protein</fullName>
    </submittedName>
</protein>
<reference evidence="2" key="1">
    <citation type="submission" date="2016-05" db="EMBL/GenBank/DDBJ databases">
        <title>Draft genome of Corynebacterium afermentans subsp. afermentans LCDC 88199T.</title>
        <authorList>
            <person name="Bernier A.-M."/>
            <person name="Bernard K."/>
        </authorList>
    </citation>
    <scope>NUCLEOTIDE SEQUENCE [LARGE SCALE GENOMIC DNA]</scope>
    <source>
        <strain evidence="2">NML120819</strain>
    </source>
</reference>
<accession>A0A1A9RM89</accession>
<gene>
    <name evidence="1" type="ORF">A7P89_10765</name>
</gene>